<proteinExistence type="predicted"/>
<dbReference type="Proteomes" id="UP000230233">
    <property type="component" value="Chromosome IV"/>
</dbReference>
<keyword evidence="2" id="KW-1185">Reference proteome</keyword>
<gene>
    <name evidence="1" type="primary">Cnig_chr_IV.g13116</name>
    <name evidence="1" type="ORF">B9Z55_013116</name>
</gene>
<reference evidence="2" key="1">
    <citation type="submission" date="2017-10" db="EMBL/GenBank/DDBJ databases">
        <title>Rapid genome shrinkage in a self-fertile nematode reveals novel sperm competition proteins.</title>
        <authorList>
            <person name="Yin D."/>
            <person name="Schwarz E.M."/>
            <person name="Thomas C.G."/>
            <person name="Felde R.L."/>
            <person name="Korf I.F."/>
            <person name="Cutter A.D."/>
            <person name="Schartner C.M."/>
            <person name="Ralston E.J."/>
            <person name="Meyer B.J."/>
            <person name="Haag E.S."/>
        </authorList>
    </citation>
    <scope>NUCLEOTIDE SEQUENCE [LARGE SCALE GENOMIC DNA]</scope>
    <source>
        <strain evidence="2">JU1422</strain>
    </source>
</reference>
<protein>
    <submittedName>
        <fullName evidence="1">Uncharacterized protein</fullName>
    </submittedName>
</protein>
<dbReference type="AlphaFoldDB" id="A0A2G5U081"/>
<name>A0A2G5U081_9PELO</name>
<dbReference type="EMBL" id="PDUG01000004">
    <property type="protein sequence ID" value="PIC32967.1"/>
    <property type="molecule type" value="Genomic_DNA"/>
</dbReference>
<evidence type="ECO:0000313" key="1">
    <source>
        <dbReference type="EMBL" id="PIC32967.1"/>
    </source>
</evidence>
<evidence type="ECO:0000313" key="2">
    <source>
        <dbReference type="Proteomes" id="UP000230233"/>
    </source>
</evidence>
<comment type="caution">
    <text evidence="1">The sequence shown here is derived from an EMBL/GenBank/DDBJ whole genome shotgun (WGS) entry which is preliminary data.</text>
</comment>
<accession>A0A2G5U081</accession>
<organism evidence="1 2">
    <name type="scientific">Caenorhabditis nigoni</name>
    <dbReference type="NCBI Taxonomy" id="1611254"/>
    <lineage>
        <taxon>Eukaryota</taxon>
        <taxon>Metazoa</taxon>
        <taxon>Ecdysozoa</taxon>
        <taxon>Nematoda</taxon>
        <taxon>Chromadorea</taxon>
        <taxon>Rhabditida</taxon>
        <taxon>Rhabditina</taxon>
        <taxon>Rhabditomorpha</taxon>
        <taxon>Rhabditoidea</taxon>
        <taxon>Rhabditidae</taxon>
        <taxon>Peloderinae</taxon>
        <taxon>Caenorhabditis</taxon>
    </lineage>
</organism>
<sequence>MPFMFKENPMGRYYHFKTLRTFLLVVYGIKKKCLENNSNVLSTKPITIQSDLNFLSNCCEWQISMAPNK</sequence>